<dbReference type="Gene3D" id="1.25.40.850">
    <property type="match status" value="1"/>
</dbReference>
<proteinExistence type="inferred from homology"/>
<dbReference type="InterPro" id="IPR036045">
    <property type="entry name" value="Sec1-like_sf"/>
</dbReference>
<dbReference type="PANTHER" id="PTHR11679">
    <property type="entry name" value="VESICLE PROTEIN SORTING-ASSOCIATED"/>
    <property type="match status" value="1"/>
</dbReference>
<dbReference type="InterPro" id="IPR043154">
    <property type="entry name" value="Sec-1-like_dom1"/>
</dbReference>
<dbReference type="OMA" id="EFHIFFV"/>
<dbReference type="PIRSF" id="PIRSF005715">
    <property type="entry name" value="VPS45_Sec1"/>
    <property type="match status" value="1"/>
</dbReference>
<gene>
    <name evidence="2" type="ORF">RF11_12579</name>
</gene>
<evidence type="ECO:0000313" key="2">
    <source>
        <dbReference type="EMBL" id="KII69136.1"/>
    </source>
</evidence>
<accession>A0A0C2MPK4</accession>
<dbReference type="OrthoDB" id="10262287at2759"/>
<evidence type="ECO:0000313" key="3">
    <source>
        <dbReference type="Proteomes" id="UP000031668"/>
    </source>
</evidence>
<dbReference type="InterPro" id="IPR027482">
    <property type="entry name" value="Sec1-like_dom2"/>
</dbReference>
<dbReference type="Proteomes" id="UP000031668">
    <property type="component" value="Unassembled WGS sequence"/>
</dbReference>
<dbReference type="Pfam" id="PF00995">
    <property type="entry name" value="Sec1"/>
    <property type="match status" value="1"/>
</dbReference>
<keyword evidence="3" id="KW-1185">Reference proteome</keyword>
<dbReference type="Gene3D" id="3.40.50.2060">
    <property type="match status" value="1"/>
</dbReference>
<dbReference type="SUPFAM" id="SSF56815">
    <property type="entry name" value="Sec1/munc18-like (SM) proteins"/>
    <property type="match status" value="1"/>
</dbReference>
<dbReference type="GO" id="GO:0016192">
    <property type="term" value="P:vesicle-mediated transport"/>
    <property type="evidence" value="ECO:0007669"/>
    <property type="project" value="InterPro"/>
</dbReference>
<comment type="caution">
    <text evidence="2">The sequence shown here is derived from an EMBL/GenBank/DDBJ whole genome shotgun (WGS) entry which is preliminary data.</text>
</comment>
<dbReference type="InterPro" id="IPR001619">
    <property type="entry name" value="Sec1-like"/>
</dbReference>
<dbReference type="AlphaFoldDB" id="A0A0C2MPK4"/>
<organism evidence="2 3">
    <name type="scientific">Thelohanellus kitauei</name>
    <name type="common">Myxosporean</name>
    <dbReference type="NCBI Taxonomy" id="669202"/>
    <lineage>
        <taxon>Eukaryota</taxon>
        <taxon>Metazoa</taxon>
        <taxon>Cnidaria</taxon>
        <taxon>Myxozoa</taxon>
        <taxon>Myxosporea</taxon>
        <taxon>Bivalvulida</taxon>
        <taxon>Platysporina</taxon>
        <taxon>Myxobolidae</taxon>
        <taxon>Thelohanellus</taxon>
    </lineage>
</organism>
<dbReference type="EMBL" id="JWZT01002569">
    <property type="protein sequence ID" value="KII69136.1"/>
    <property type="molecule type" value="Genomic_DNA"/>
</dbReference>
<protein>
    <submittedName>
        <fullName evidence="2">Vacuolar protein sorting-associated protein 33A</fullName>
    </submittedName>
</protein>
<dbReference type="Gene3D" id="3.40.50.1910">
    <property type="match status" value="2"/>
</dbReference>
<name>A0A0C2MPK4_THEKT</name>
<sequence length="578" mass="66155">MTVDFTVFRELFTNKIIECLNKCFGRKILIFDKNLTSLNLVSTYQVFEKNHIEKIYYLEENSAPTLIGIEHVLFFCGPSTANVPIISKIINGIREKFLKMRFSLFVIPSINTLFMKKLGENLIDEAFVVMESLPIYLYPIDNDLISLENSESYFDYLLEGDISVVNDVVNSIVTIESVFGSPPVIKGKGSISKRVVDILTSQKNPNDGERSSFDSQINTLIIIDRNCDLLTPLLSELTYEGLIRSIFPVSACKITLSKHVNNEQETRTLMLNSSNEYYVSLRYLLYSESVSRIRDSATKFKQEFDNFMKTKNVTDLQKAVSNYPVLRQKKNDIEMNADISERISKIVNQNLFENIIMLEREMVIDHSFDQVPQMIDRLTGQLRTAKDVVRLMSIHSIMRGGLNEKMYEYYSYALFQAYGYMTINFILNFEKMGLIKYSQESGKGKNFMDLSKSMKLLDSRAHIKFYECYFPLSCKLISYFIHDSLPNVAPRVLNDTIKSIPGEMFMTNRQTCNTFAPKSQQNFAKASTILVFFIGGCTSSEVALLRSLSQQEGSSYEILIATTSILSSDTIINYAFKK</sequence>
<dbReference type="InterPro" id="IPR043155">
    <property type="entry name" value="VPS33_dom3b"/>
</dbReference>
<comment type="similarity">
    <text evidence="1">Belongs to the STXBP/unc-18/SEC1 family.</text>
</comment>
<evidence type="ECO:0000256" key="1">
    <source>
        <dbReference type="ARBA" id="ARBA00009884"/>
    </source>
</evidence>
<reference evidence="2 3" key="1">
    <citation type="journal article" date="2014" name="Genome Biol. Evol.">
        <title>The genome of the myxosporean Thelohanellus kitauei shows adaptations to nutrient acquisition within its fish host.</title>
        <authorList>
            <person name="Yang Y."/>
            <person name="Xiong J."/>
            <person name="Zhou Z."/>
            <person name="Huo F."/>
            <person name="Miao W."/>
            <person name="Ran C."/>
            <person name="Liu Y."/>
            <person name="Zhang J."/>
            <person name="Feng J."/>
            <person name="Wang M."/>
            <person name="Wang M."/>
            <person name="Wang L."/>
            <person name="Yao B."/>
        </authorList>
    </citation>
    <scope>NUCLEOTIDE SEQUENCE [LARGE SCALE GENOMIC DNA]</scope>
    <source>
        <strain evidence="2">Wuqing</strain>
    </source>
</reference>